<evidence type="ECO:0000313" key="3">
    <source>
        <dbReference type="EMBL" id="PXW83408.1"/>
    </source>
</evidence>
<sequence>MTNIVVVGFGAMGTKTIEELNKKETVHVKAVIDTNPMYKGKFTNDYIKDNKQIPIYNSLEDIEWKDVELAIVTSASFLIQIEPLLVELANKEVNILTIAEEMSYPEATNKEIADKLNKLALNKNITILGTGINPGFILDLFIIVLSNTCLNINEIKATRVNDLSEFGTTVLRSQGVGLSVKEFEEDVRSKKVVGHVGFAQSIHLIAKAFKWELIRLKEEKEPIITNEKVTVQGEIIDKGNVIGCNHKAVAHFKNNKVITFEHPQQVCANNYPETKDEVEIQGVPNIKVKIEPEIPGGIGTVAMIINMIPLIIESQAGLINILDLPRLPSIFNE</sequence>
<dbReference type="EMBL" id="QJJQ01000016">
    <property type="protein sequence ID" value="PXW83408.1"/>
    <property type="molecule type" value="Genomic_DNA"/>
</dbReference>
<reference evidence="3 4" key="1">
    <citation type="submission" date="2018-05" db="EMBL/GenBank/DDBJ databases">
        <title>Genomic Encyclopedia of Type Strains, Phase IV (KMG-IV): sequencing the most valuable type-strain genomes for metagenomic binning, comparative biology and taxonomic classification.</title>
        <authorList>
            <person name="Goeker M."/>
        </authorList>
    </citation>
    <scope>NUCLEOTIDE SEQUENCE [LARGE SCALE GENOMIC DNA]</scope>
    <source>
        <strain evidence="3 4">DSM 28556</strain>
    </source>
</reference>
<evidence type="ECO:0000259" key="1">
    <source>
        <dbReference type="Pfam" id="PF02629"/>
    </source>
</evidence>
<protein>
    <submittedName>
        <fullName evidence="3">4-hydroxy-tetrahydrodipicolinate reductase</fullName>
    </submittedName>
</protein>
<evidence type="ECO:0000259" key="2">
    <source>
        <dbReference type="Pfam" id="PF19328"/>
    </source>
</evidence>
<feature type="domain" description="CoA-binding" evidence="1">
    <location>
        <begin position="2"/>
        <end position="73"/>
    </location>
</feature>
<dbReference type="RefSeq" id="WP_110396928.1">
    <property type="nucleotide sequence ID" value="NZ_JADIJL010000002.1"/>
</dbReference>
<accession>A0A2V3VRS3</accession>
<keyword evidence="4" id="KW-1185">Reference proteome</keyword>
<dbReference type="InterPro" id="IPR036291">
    <property type="entry name" value="NAD(P)-bd_dom_sf"/>
</dbReference>
<organism evidence="3 4">
    <name type="scientific">Pseudogracilibacillus auburnensis</name>
    <dbReference type="NCBI Taxonomy" id="1494959"/>
    <lineage>
        <taxon>Bacteria</taxon>
        <taxon>Bacillati</taxon>
        <taxon>Bacillota</taxon>
        <taxon>Bacilli</taxon>
        <taxon>Bacillales</taxon>
        <taxon>Bacillaceae</taxon>
        <taxon>Pseudogracilibacillus</taxon>
    </lineage>
</organism>
<comment type="caution">
    <text evidence="3">The sequence shown here is derived from an EMBL/GenBank/DDBJ whole genome shotgun (WGS) entry which is preliminary data.</text>
</comment>
<evidence type="ECO:0000313" key="4">
    <source>
        <dbReference type="Proteomes" id="UP000247978"/>
    </source>
</evidence>
<dbReference type="Proteomes" id="UP000247978">
    <property type="component" value="Unassembled WGS sequence"/>
</dbReference>
<name>A0A2V3VRS3_9BACI</name>
<dbReference type="CDD" id="cd24146">
    <property type="entry name" value="nat-AmDH_N_like"/>
    <property type="match status" value="1"/>
</dbReference>
<dbReference type="InterPro" id="IPR045760">
    <property type="entry name" value="DAP_DH_C"/>
</dbReference>
<gene>
    <name evidence="3" type="ORF">DFR56_11687</name>
</gene>
<dbReference type="SUPFAM" id="SSF51735">
    <property type="entry name" value="NAD(P)-binding Rossmann-fold domains"/>
    <property type="match status" value="1"/>
</dbReference>
<feature type="domain" description="2,4-diaminopentanoate dehydrogenase C-terminal" evidence="2">
    <location>
        <begin position="136"/>
        <end position="330"/>
    </location>
</feature>
<dbReference type="InterPro" id="IPR003781">
    <property type="entry name" value="CoA-bd"/>
</dbReference>
<dbReference type="Pfam" id="PF02629">
    <property type="entry name" value="CoA_binding"/>
    <property type="match status" value="1"/>
</dbReference>
<dbReference type="Pfam" id="PF19328">
    <property type="entry name" value="DAP_DH_C"/>
    <property type="match status" value="1"/>
</dbReference>
<dbReference type="Gene3D" id="3.40.50.720">
    <property type="entry name" value="NAD(P)-binding Rossmann-like Domain"/>
    <property type="match status" value="1"/>
</dbReference>
<proteinExistence type="predicted"/>
<dbReference type="AlphaFoldDB" id="A0A2V3VRS3"/>
<dbReference type="OrthoDB" id="9767616at2"/>